<dbReference type="AlphaFoldDB" id="R0L8S5"/>
<dbReference type="EMBL" id="KB743005">
    <property type="protein sequence ID" value="EOB02044.1"/>
    <property type="molecule type" value="Genomic_DNA"/>
</dbReference>
<evidence type="ECO:0000256" key="1">
    <source>
        <dbReference type="SAM" id="MobiDB-lite"/>
    </source>
</evidence>
<proteinExistence type="predicted"/>
<evidence type="ECO:0000313" key="3">
    <source>
        <dbReference type="Proteomes" id="UP000296049"/>
    </source>
</evidence>
<feature type="region of interest" description="Disordered" evidence="1">
    <location>
        <begin position="72"/>
        <end position="122"/>
    </location>
</feature>
<organism evidence="2 3">
    <name type="scientific">Anas platyrhynchos</name>
    <name type="common">Mallard</name>
    <name type="synonym">Anas boschas</name>
    <dbReference type="NCBI Taxonomy" id="8839"/>
    <lineage>
        <taxon>Eukaryota</taxon>
        <taxon>Metazoa</taxon>
        <taxon>Chordata</taxon>
        <taxon>Craniata</taxon>
        <taxon>Vertebrata</taxon>
        <taxon>Euteleostomi</taxon>
        <taxon>Archelosauria</taxon>
        <taxon>Archosauria</taxon>
        <taxon>Dinosauria</taxon>
        <taxon>Saurischia</taxon>
        <taxon>Theropoda</taxon>
        <taxon>Coelurosauria</taxon>
        <taxon>Aves</taxon>
        <taxon>Neognathae</taxon>
        <taxon>Galloanserae</taxon>
        <taxon>Anseriformes</taxon>
        <taxon>Anatidae</taxon>
        <taxon>Anatinae</taxon>
        <taxon>Anas</taxon>
    </lineage>
</organism>
<name>R0L8S5_ANAPL</name>
<sequence length="437" mass="44044">MSEDLQNCCTQLSQPAQATAISVFDSILASGELFSAERVPGTATKPTLQLKHWSGKVTPLSSAYGRQQHILEKPNPKPLHPHPLHPLPLLPPHALPHGPAPRGMSLIPPSPKQKPQDSSPTSVDSFYIHSPFKVQILQKKLLQHLSDVTNTMGGEVFHVTVLFLVFGISPYDWTDCCADMSISSVEHFATTFTGTGSSALNSERVSLWLELLSKRGLQCWRTCTALIFQLLLKNTALTVPGGSLTVPGGSLTVPGGSLTVPGGSLTVPGGSLTVPGGSLTVPGGSLTVPGGSLTVPGGSLTVPGGSLTVPGGSLTVPGGSLTVPGGSLTVPGGSLTVPGGSLTVPGGSLTVPGGSLTVPGGSLTVPGGSLTVPGGSLTVPGGSLTVPGGSLTVPGGSLTVPGGSLTVSFPGQQQGTGEITLFALFCSVPCIKQTAIV</sequence>
<dbReference type="Proteomes" id="UP000296049">
    <property type="component" value="Unassembled WGS sequence"/>
</dbReference>
<reference evidence="3" key="1">
    <citation type="journal article" date="2013" name="Nat. Genet.">
        <title>The duck genome and transcriptome provide insight into an avian influenza virus reservoir species.</title>
        <authorList>
            <person name="Huang Y."/>
            <person name="Li Y."/>
            <person name="Burt D.W."/>
            <person name="Chen H."/>
            <person name="Zhang Y."/>
            <person name="Qian W."/>
            <person name="Kim H."/>
            <person name="Gan S."/>
            <person name="Zhao Y."/>
            <person name="Li J."/>
            <person name="Yi K."/>
            <person name="Feng H."/>
            <person name="Zhu P."/>
            <person name="Li B."/>
            <person name="Liu Q."/>
            <person name="Fairley S."/>
            <person name="Magor K.E."/>
            <person name="Du Z."/>
            <person name="Hu X."/>
            <person name="Goodman L."/>
            <person name="Tafer H."/>
            <person name="Vignal A."/>
            <person name="Lee T."/>
            <person name="Kim K.W."/>
            <person name="Sheng Z."/>
            <person name="An Y."/>
            <person name="Searle S."/>
            <person name="Herrero J."/>
            <person name="Groenen M.A."/>
            <person name="Crooijmans R.P."/>
            <person name="Faraut T."/>
            <person name="Cai Q."/>
            <person name="Webster R.G."/>
            <person name="Aldridge J.R."/>
            <person name="Warren W.C."/>
            <person name="Bartschat S."/>
            <person name="Kehr S."/>
            <person name="Marz M."/>
            <person name="Stadler P.F."/>
            <person name="Smith J."/>
            <person name="Kraus R.H."/>
            <person name="Zhao Y."/>
            <person name="Ren L."/>
            <person name="Fei J."/>
            <person name="Morisson M."/>
            <person name="Kaiser P."/>
            <person name="Griffin D.K."/>
            <person name="Rao M."/>
            <person name="Pitel F."/>
            <person name="Wang J."/>
            <person name="Li N."/>
        </authorList>
    </citation>
    <scope>NUCLEOTIDE SEQUENCE [LARGE SCALE GENOMIC DNA]</scope>
</reference>
<dbReference type="SUPFAM" id="SSF51126">
    <property type="entry name" value="Pectin lyase-like"/>
    <property type="match status" value="1"/>
</dbReference>
<dbReference type="InterPro" id="IPR011050">
    <property type="entry name" value="Pectin_lyase_fold/virulence"/>
</dbReference>
<feature type="compositionally biased region" description="Pro residues" evidence="1">
    <location>
        <begin position="84"/>
        <end position="94"/>
    </location>
</feature>
<protein>
    <submittedName>
        <fullName evidence="2">Zonadhesin</fullName>
    </submittedName>
</protein>
<accession>R0L8S5</accession>
<dbReference type="Gene3D" id="2.160.20.20">
    <property type="match status" value="1"/>
</dbReference>
<keyword evidence="3" id="KW-1185">Reference proteome</keyword>
<gene>
    <name evidence="2" type="ORF">Anapl_00954</name>
</gene>
<dbReference type="InterPro" id="IPR012332">
    <property type="entry name" value="Autotransporter_pectin_lyase_C"/>
</dbReference>
<evidence type="ECO:0000313" key="2">
    <source>
        <dbReference type="EMBL" id="EOB02044.1"/>
    </source>
</evidence>